<evidence type="ECO:0000259" key="1">
    <source>
        <dbReference type="Pfam" id="PF01551"/>
    </source>
</evidence>
<dbReference type="Gene3D" id="2.70.70.10">
    <property type="entry name" value="Glucose Permease (Domain IIA)"/>
    <property type="match status" value="1"/>
</dbReference>
<dbReference type="Pfam" id="PF01551">
    <property type="entry name" value="Peptidase_M23"/>
    <property type="match status" value="1"/>
</dbReference>
<dbReference type="EC" id="3.4.24.-" evidence="2"/>
<proteinExistence type="predicted"/>
<dbReference type="GO" id="GO:0016787">
    <property type="term" value="F:hydrolase activity"/>
    <property type="evidence" value="ECO:0007669"/>
    <property type="project" value="UniProtKB-KW"/>
</dbReference>
<accession>A0ABW3CVP8</accession>
<dbReference type="SUPFAM" id="SSF51261">
    <property type="entry name" value="Duplicated hybrid motif"/>
    <property type="match status" value="2"/>
</dbReference>
<dbReference type="PANTHER" id="PTHR21666">
    <property type="entry name" value="PEPTIDASE-RELATED"/>
    <property type="match status" value="1"/>
</dbReference>
<reference evidence="3" key="1">
    <citation type="journal article" date="2019" name="Int. J. Syst. Evol. Microbiol.">
        <title>The Global Catalogue of Microorganisms (GCM) 10K type strain sequencing project: providing services to taxonomists for standard genome sequencing and annotation.</title>
        <authorList>
            <consortium name="The Broad Institute Genomics Platform"/>
            <consortium name="The Broad Institute Genome Sequencing Center for Infectious Disease"/>
            <person name="Wu L."/>
            <person name="Ma J."/>
        </authorList>
    </citation>
    <scope>NUCLEOTIDE SEQUENCE [LARGE SCALE GENOMIC DNA]</scope>
    <source>
        <strain evidence="3">CCUG 62952</strain>
    </source>
</reference>
<name>A0ABW3CVP8_9FLAO</name>
<sequence length="566" mass="64452">MFKKFIYTALMLTCGLSFSQKKYPANTFMSPVEIPIVVSGTFGELRSNHFHSGIDIRTEGREGLNILAIGDGYVSRIKIAHGGFGKALYVTHPNGYTSVYAHLQKFAPKIEAYIKKRQYAKESYQIQAYPDPNELSLKKGEIIALSGNTGGSAGPHLHFEIRDTATEHIINPLWFGLEVPDSREPTVKEVFAYAITDSSQVNRSNDIVKLNINRNKDGIYVSNKIYANGTIGFGLNTFDRQDGAWNKNGIYKIQMFVNGAPRLIYDFETFSFAESRYINTLIDYEHYKTFRQRVQRLYKVPANRLSIYERNNGYVTIAEGLSYDVEIAIEDFAGNMTEIKIPIEGKRLPIKEPKMIEKTDKYLVANRDNNYEFEKTSVYFAKNTFYDDFYIDLREENDTLILHNDKVPAHKNFTISFDASAYEDAELDKMFIAMLESDGSASFVSAKRNSPVFKARSKSLGTYFLAKDTIAPTIQPMNFAEGKWLSNAKNLKVKIDDDFSGIKSYRGTINGEWVLFEYEYKTNTLTYDFDDKKLDGTKHNLKLTVTDNVGNSTTFASTFYRKDPSP</sequence>
<dbReference type="RefSeq" id="WP_386402974.1">
    <property type="nucleotide sequence ID" value="NZ_JBHTJH010000002.1"/>
</dbReference>
<keyword evidence="2" id="KW-0378">Hydrolase</keyword>
<evidence type="ECO:0000313" key="2">
    <source>
        <dbReference type="EMBL" id="MFD0860929.1"/>
    </source>
</evidence>
<keyword evidence="3" id="KW-1185">Reference proteome</keyword>
<dbReference type="EMBL" id="JBHTJH010000002">
    <property type="protein sequence ID" value="MFD0860929.1"/>
    <property type="molecule type" value="Genomic_DNA"/>
</dbReference>
<gene>
    <name evidence="2" type="ORF">ACFQ1M_01810</name>
</gene>
<dbReference type="InterPro" id="IPR011055">
    <property type="entry name" value="Dup_hybrid_motif"/>
</dbReference>
<feature type="domain" description="M23ase beta-sheet core" evidence="1">
    <location>
        <begin position="50"/>
        <end position="118"/>
    </location>
</feature>
<dbReference type="CDD" id="cd12797">
    <property type="entry name" value="M23_peptidase"/>
    <property type="match status" value="1"/>
</dbReference>
<dbReference type="PANTHER" id="PTHR21666:SF270">
    <property type="entry name" value="MUREIN HYDROLASE ACTIVATOR ENVC"/>
    <property type="match status" value="1"/>
</dbReference>
<protein>
    <submittedName>
        <fullName evidence="2">M23 family metallopeptidase</fullName>
        <ecNumber evidence="2">3.4.24.-</ecNumber>
    </submittedName>
</protein>
<comment type="caution">
    <text evidence="2">The sequence shown here is derived from an EMBL/GenBank/DDBJ whole genome shotgun (WGS) entry which is preliminary data.</text>
</comment>
<dbReference type="InterPro" id="IPR050570">
    <property type="entry name" value="Cell_wall_metabolism_enzyme"/>
</dbReference>
<dbReference type="InterPro" id="IPR016047">
    <property type="entry name" value="M23ase_b-sheet_dom"/>
</dbReference>
<evidence type="ECO:0000313" key="3">
    <source>
        <dbReference type="Proteomes" id="UP001596978"/>
    </source>
</evidence>
<organism evidence="2 3">
    <name type="scientific">Sungkyunkwania multivorans</name>
    <dbReference type="NCBI Taxonomy" id="1173618"/>
    <lineage>
        <taxon>Bacteria</taxon>
        <taxon>Pseudomonadati</taxon>
        <taxon>Bacteroidota</taxon>
        <taxon>Flavobacteriia</taxon>
        <taxon>Flavobacteriales</taxon>
        <taxon>Flavobacteriaceae</taxon>
        <taxon>Sungkyunkwania</taxon>
    </lineage>
</organism>
<dbReference type="Proteomes" id="UP001596978">
    <property type="component" value="Unassembled WGS sequence"/>
</dbReference>